<sequence>MQPLHLPELELDLFALRLLRRQQRPVAALFLLRPLLLLLIFLHQTPRSRFASTSLPLELEDRSSS</sequence>
<reference evidence="1 3" key="1">
    <citation type="journal article" date="2012" name="Nat. Biotechnol.">
        <title>Reference genome sequence of the model plant Setaria.</title>
        <authorList>
            <person name="Bennetzen J.L."/>
            <person name="Schmutz J."/>
            <person name="Wang H."/>
            <person name="Percifield R."/>
            <person name="Hawkins J."/>
            <person name="Pontaroli A.C."/>
            <person name="Estep M."/>
            <person name="Feng L."/>
            <person name="Vaughn J.N."/>
            <person name="Grimwood J."/>
            <person name="Jenkins J."/>
            <person name="Barry K."/>
            <person name="Lindquist E."/>
            <person name="Hellsten U."/>
            <person name="Deshpande S."/>
            <person name="Wang X."/>
            <person name="Wu X."/>
            <person name="Mitros T."/>
            <person name="Triplett J."/>
            <person name="Yang X."/>
            <person name="Ye C.Y."/>
            <person name="Mauro-Herrera M."/>
            <person name="Wang L."/>
            <person name="Li P."/>
            <person name="Sharma M."/>
            <person name="Sharma R."/>
            <person name="Ronald P.C."/>
            <person name="Panaud O."/>
            <person name="Kellogg E.A."/>
            <person name="Brutnell T.P."/>
            <person name="Doust A.N."/>
            <person name="Tuskan G.A."/>
            <person name="Rokhsar D."/>
            <person name="Devos K.M."/>
        </authorList>
    </citation>
    <scope>NUCLEOTIDE SEQUENCE [LARGE SCALE GENOMIC DNA]</scope>
    <source>
        <strain evidence="3">cv. Yugu1</strain>
        <strain evidence="1">Yugu1</strain>
    </source>
</reference>
<evidence type="ECO:0000313" key="3">
    <source>
        <dbReference type="Proteomes" id="UP000004995"/>
    </source>
</evidence>
<gene>
    <name evidence="1" type="ORF">SETIT_4G265900v2</name>
</gene>
<proteinExistence type="predicted"/>
<dbReference type="HOGENOM" id="CLU_2853965_0_0_1"/>
<dbReference type="Proteomes" id="UP000004995">
    <property type="component" value="Unassembled WGS sequence"/>
</dbReference>
<organism evidence="2 3">
    <name type="scientific">Setaria italica</name>
    <name type="common">Foxtail millet</name>
    <name type="synonym">Panicum italicum</name>
    <dbReference type="NCBI Taxonomy" id="4555"/>
    <lineage>
        <taxon>Eukaryota</taxon>
        <taxon>Viridiplantae</taxon>
        <taxon>Streptophyta</taxon>
        <taxon>Embryophyta</taxon>
        <taxon>Tracheophyta</taxon>
        <taxon>Spermatophyta</taxon>
        <taxon>Magnoliopsida</taxon>
        <taxon>Liliopsida</taxon>
        <taxon>Poales</taxon>
        <taxon>Poaceae</taxon>
        <taxon>PACMAD clade</taxon>
        <taxon>Panicoideae</taxon>
        <taxon>Panicodae</taxon>
        <taxon>Paniceae</taxon>
        <taxon>Cenchrinae</taxon>
        <taxon>Setaria</taxon>
    </lineage>
</organism>
<dbReference type="EMBL" id="CM003531">
    <property type="protein sequence ID" value="RCV23021.1"/>
    <property type="molecule type" value="Genomic_DNA"/>
</dbReference>
<reference evidence="1" key="2">
    <citation type="submission" date="2015-07" db="EMBL/GenBank/DDBJ databases">
        <authorList>
            <person name="Noorani M."/>
        </authorList>
    </citation>
    <scope>NUCLEOTIDE SEQUENCE</scope>
    <source>
        <strain evidence="1">Yugu1</strain>
    </source>
</reference>
<accession>K3Y0P6</accession>
<protein>
    <submittedName>
        <fullName evidence="1 2">Uncharacterized protein</fullName>
    </submittedName>
</protein>
<evidence type="ECO:0000313" key="1">
    <source>
        <dbReference type="EMBL" id="RCV23021.1"/>
    </source>
</evidence>
<dbReference type="Gramene" id="KQL12038">
    <property type="protein sequence ID" value="KQL12038"/>
    <property type="gene ID" value="SETIT_007757mg"/>
</dbReference>
<evidence type="ECO:0000313" key="2">
    <source>
        <dbReference type="EnsemblPlants" id="KQL12038"/>
    </source>
</evidence>
<reference evidence="2" key="3">
    <citation type="submission" date="2018-08" db="UniProtKB">
        <authorList>
            <consortium name="EnsemblPlants"/>
        </authorList>
    </citation>
    <scope>IDENTIFICATION</scope>
    <source>
        <strain evidence="2">Yugu1</strain>
    </source>
</reference>
<dbReference type="EnsemblPlants" id="KQL12038">
    <property type="protein sequence ID" value="KQL12038"/>
    <property type="gene ID" value="SETIT_007757mg"/>
</dbReference>
<dbReference type="AlphaFoldDB" id="K3Y0P6"/>
<name>K3Y0P6_SETIT</name>
<keyword evidence="3" id="KW-1185">Reference proteome</keyword>
<dbReference type="EMBL" id="AGNK02002685">
    <property type="status" value="NOT_ANNOTATED_CDS"/>
    <property type="molecule type" value="Genomic_DNA"/>
</dbReference>